<evidence type="ECO:0000313" key="2">
    <source>
        <dbReference type="EMBL" id="ADB57381.1"/>
    </source>
</evidence>
<dbReference type="GO" id="GO:1902670">
    <property type="term" value="F:carbon dioxide binding"/>
    <property type="evidence" value="ECO:0007669"/>
    <property type="project" value="TreeGrafter"/>
</dbReference>
<evidence type="ECO:0000313" key="3">
    <source>
        <dbReference type="Proteomes" id="UP000001901"/>
    </source>
</evidence>
<dbReference type="eggNOG" id="arCOG04427">
    <property type="taxonomic scope" value="Archaea"/>
</dbReference>
<evidence type="ECO:0000256" key="1">
    <source>
        <dbReference type="ARBA" id="ARBA00006018"/>
    </source>
</evidence>
<dbReference type="KEGG" id="apo:Arcpr_0311"/>
<dbReference type="PROSITE" id="PS01097">
    <property type="entry name" value="HUPF_HYPC"/>
    <property type="match status" value="1"/>
</dbReference>
<dbReference type="PANTHER" id="PTHR35177">
    <property type="entry name" value="HYDROGENASE MATURATION FACTOR HYBG"/>
    <property type="match status" value="1"/>
</dbReference>
<dbReference type="PRINTS" id="PR00445">
    <property type="entry name" value="HUPFHYPC"/>
</dbReference>
<dbReference type="InterPro" id="IPR001109">
    <property type="entry name" value="Hydrogenase_HupF/HypC"/>
</dbReference>
<dbReference type="FunFam" id="2.30.30.140:FF:000022">
    <property type="entry name" value="Hydrogenase assembly chaperone HybG"/>
    <property type="match status" value="1"/>
</dbReference>
<dbReference type="NCBIfam" id="TIGR00074">
    <property type="entry name" value="hypC_hupF"/>
    <property type="match status" value="1"/>
</dbReference>
<gene>
    <name evidence="2" type="ordered locus">Arcpr_0311</name>
</gene>
<reference evidence="2 3" key="1">
    <citation type="journal article" date="2010" name="Stand. Genomic Sci.">
        <title>Complete genome sequence of Archaeoglobus profundus type strain (AV18).</title>
        <authorList>
            <person name="von Jan M."/>
            <person name="Lapidus A."/>
            <person name="Del Rio T.G."/>
            <person name="Copeland A."/>
            <person name="Tice H."/>
            <person name="Cheng J.F."/>
            <person name="Lucas S."/>
            <person name="Chen F."/>
            <person name="Nolan M."/>
            <person name="Goodwin L."/>
            <person name="Han C."/>
            <person name="Pitluck S."/>
            <person name="Liolios K."/>
            <person name="Ivanova N."/>
            <person name="Mavromatis K."/>
            <person name="Ovchinnikova G."/>
            <person name="Chertkov O."/>
            <person name="Pati A."/>
            <person name="Chen A."/>
            <person name="Palaniappan K."/>
            <person name="Land M."/>
            <person name="Hauser L."/>
            <person name="Chang Y.J."/>
            <person name="Jeffries C.D."/>
            <person name="Saunders E."/>
            <person name="Brettin T."/>
            <person name="Detter J.C."/>
            <person name="Chain P."/>
            <person name="Eichinger K."/>
            <person name="Huber H."/>
            <person name="Spring S."/>
            <person name="Rohde M."/>
            <person name="Goker M."/>
            <person name="Wirth R."/>
            <person name="Woyke T."/>
            <person name="Bristow J."/>
            <person name="Eisen J.A."/>
            <person name="Markowitz V."/>
            <person name="Hugenholtz P."/>
            <person name="Kyrpides N.C."/>
            <person name="Klenk H.P."/>
        </authorList>
    </citation>
    <scope>NUCLEOTIDE SEQUENCE [LARGE SCALE GENOMIC DNA]</scope>
    <source>
        <strain evidence="3">DSM 5631 / JCM 9629 / NBRC 100127 / Av18</strain>
    </source>
</reference>
<dbReference type="HOGENOM" id="CLU_159381_2_2_2"/>
<keyword evidence="3" id="KW-1185">Reference proteome</keyword>
<comment type="similarity">
    <text evidence="1">Belongs to the HupF/HypC family.</text>
</comment>
<organism evidence="2 3">
    <name type="scientific">Archaeoglobus profundus (strain DSM 5631 / JCM 9629 / NBRC 100127 / Av18)</name>
    <dbReference type="NCBI Taxonomy" id="572546"/>
    <lineage>
        <taxon>Archaea</taxon>
        <taxon>Methanobacteriati</taxon>
        <taxon>Methanobacteriota</taxon>
        <taxon>Archaeoglobi</taxon>
        <taxon>Archaeoglobales</taxon>
        <taxon>Archaeoglobaceae</taxon>
        <taxon>Archaeoglobus</taxon>
    </lineage>
</organism>
<dbReference type="RefSeq" id="WP_012939717.1">
    <property type="nucleotide sequence ID" value="NC_013741.1"/>
</dbReference>
<accession>D2RGF6</accession>
<dbReference type="OrthoDB" id="49922at2157"/>
<dbReference type="GO" id="GO:0051604">
    <property type="term" value="P:protein maturation"/>
    <property type="evidence" value="ECO:0007669"/>
    <property type="project" value="TreeGrafter"/>
</dbReference>
<dbReference type="InterPro" id="IPR019812">
    <property type="entry name" value="Hydgase_assmbl_chp_CS"/>
</dbReference>
<dbReference type="EMBL" id="CP001857">
    <property type="protein sequence ID" value="ADB57381.1"/>
    <property type="molecule type" value="Genomic_DNA"/>
</dbReference>
<proteinExistence type="inferred from homology"/>
<dbReference type="GO" id="GO:0005506">
    <property type="term" value="F:iron ion binding"/>
    <property type="evidence" value="ECO:0007669"/>
    <property type="project" value="TreeGrafter"/>
</dbReference>
<dbReference type="PANTHER" id="PTHR35177:SF2">
    <property type="entry name" value="HYDROGENASE MATURATION FACTOR HYBG"/>
    <property type="match status" value="1"/>
</dbReference>
<dbReference type="SUPFAM" id="SSF159127">
    <property type="entry name" value="HupF/HypC-like"/>
    <property type="match status" value="1"/>
</dbReference>
<dbReference type="Pfam" id="PF01455">
    <property type="entry name" value="HupF_HypC"/>
    <property type="match status" value="1"/>
</dbReference>
<dbReference type="AlphaFoldDB" id="D2RGF6"/>
<dbReference type="Gene3D" id="2.30.30.140">
    <property type="match status" value="1"/>
</dbReference>
<dbReference type="Proteomes" id="UP000001901">
    <property type="component" value="Chromosome"/>
</dbReference>
<protein>
    <submittedName>
        <fullName evidence="2">Hydrogenase assembly chaperone hypC/hupF</fullName>
    </submittedName>
</protein>
<name>D2RGF6_ARCPA</name>
<sequence>MCIAIPGKVVEIDYPFAVVDFKGTKRKIRIDLIDDLKVGDWVLVHVGIAIQKVDEEEARKTAELLEQVFGGL</sequence>
<dbReference type="STRING" id="572546.Arcpr_0311"/>
<dbReference type="PaxDb" id="572546-Arcpr_0311"/>
<dbReference type="GeneID" id="8738964"/>